<keyword evidence="1" id="KW-0472">Membrane</keyword>
<keyword evidence="1" id="KW-1133">Transmembrane helix</keyword>
<dbReference type="EMBL" id="KI536925">
    <property type="protein sequence ID" value="ESR38667.1"/>
    <property type="molecule type" value="Genomic_DNA"/>
</dbReference>
<dbReference type="AlphaFoldDB" id="V4SDQ7"/>
<keyword evidence="3" id="KW-1185">Reference proteome</keyword>
<dbReference type="Proteomes" id="UP000030687">
    <property type="component" value="Unassembled WGS sequence"/>
</dbReference>
<accession>V4SDQ7</accession>
<gene>
    <name evidence="2" type="ORF">CICLE_v10026689mg</name>
</gene>
<protein>
    <submittedName>
        <fullName evidence="2">Uncharacterized protein</fullName>
    </submittedName>
</protein>
<sequence length="154" mass="17694">MRKGRFRWVLKPAGAANCFLVPQLRSRRWWVMVLAVAATLLLIMVAHCREHCLTVALAPMGLGDQDLLAFNTWLDHPCPCGSPLLEEFFRSHFQLLLLLLSTLRSLISFCAIWSRKFETGVDIFMLQEMHFSLSSFNTLMCGSTDKTFLRKETR</sequence>
<keyword evidence="1" id="KW-0812">Transmembrane</keyword>
<evidence type="ECO:0000256" key="1">
    <source>
        <dbReference type="SAM" id="Phobius"/>
    </source>
</evidence>
<organism evidence="2 3">
    <name type="scientific">Citrus clementina</name>
    <name type="common">Clementine</name>
    <name type="synonym">Citrus deliciosa x Citrus sinensis</name>
    <dbReference type="NCBI Taxonomy" id="85681"/>
    <lineage>
        <taxon>Eukaryota</taxon>
        <taxon>Viridiplantae</taxon>
        <taxon>Streptophyta</taxon>
        <taxon>Embryophyta</taxon>
        <taxon>Tracheophyta</taxon>
        <taxon>Spermatophyta</taxon>
        <taxon>Magnoliopsida</taxon>
        <taxon>eudicotyledons</taxon>
        <taxon>Gunneridae</taxon>
        <taxon>Pentapetalae</taxon>
        <taxon>rosids</taxon>
        <taxon>malvids</taxon>
        <taxon>Sapindales</taxon>
        <taxon>Rutaceae</taxon>
        <taxon>Aurantioideae</taxon>
        <taxon>Citrus</taxon>
    </lineage>
</organism>
<dbReference type="KEGG" id="cic:CICLE_v10026689mg"/>
<evidence type="ECO:0000313" key="2">
    <source>
        <dbReference type="EMBL" id="ESR38667.1"/>
    </source>
</evidence>
<feature type="transmembrane region" description="Helical" evidence="1">
    <location>
        <begin position="93"/>
        <end position="113"/>
    </location>
</feature>
<proteinExistence type="predicted"/>
<name>V4SDQ7_CITCL</name>
<dbReference type="InParanoid" id="V4SDQ7"/>
<dbReference type="Gramene" id="ESR38667">
    <property type="protein sequence ID" value="ESR38667"/>
    <property type="gene ID" value="CICLE_v10026689mg"/>
</dbReference>
<reference evidence="2 3" key="1">
    <citation type="submission" date="2013-10" db="EMBL/GenBank/DDBJ databases">
        <authorList>
            <consortium name="International Citrus Genome Consortium"/>
            <person name="Jenkins J."/>
            <person name="Schmutz J."/>
            <person name="Prochnik S."/>
            <person name="Rokhsar D."/>
            <person name="Gmitter F."/>
            <person name="Ollitrault P."/>
            <person name="Machado M."/>
            <person name="Talon M."/>
            <person name="Wincker P."/>
            <person name="Jaillon O."/>
            <person name="Morgante M."/>
        </authorList>
    </citation>
    <scope>NUCLEOTIDE SEQUENCE</scope>
    <source>
        <strain evidence="3">cv. Clemenules</strain>
    </source>
</reference>
<evidence type="ECO:0000313" key="3">
    <source>
        <dbReference type="Proteomes" id="UP000030687"/>
    </source>
</evidence>